<dbReference type="Gene3D" id="3.40.350.10">
    <property type="entry name" value="Creatinase/prolidase N-terminal domain"/>
    <property type="match status" value="1"/>
</dbReference>
<dbReference type="PANTHER" id="PTHR43226">
    <property type="entry name" value="XAA-PRO AMINOPEPTIDASE 3"/>
    <property type="match status" value="1"/>
</dbReference>
<gene>
    <name evidence="7" type="primary">pepQ</name>
    <name evidence="10" type="ORF">SAMN04488509_1176</name>
</gene>
<feature type="binding site" evidence="7">
    <location>
        <position position="242"/>
    </location>
    <ligand>
        <name>Mn(2+)</name>
        <dbReference type="ChEBI" id="CHEBI:29035"/>
        <label>2</label>
    </ligand>
</feature>
<feature type="domain" description="Xaa-Pro dipeptidase N-terminal" evidence="9">
    <location>
        <begin position="8"/>
        <end position="153"/>
    </location>
</feature>
<keyword evidence="4 7" id="KW-0224">Dipeptidase</keyword>
<keyword evidence="11" id="KW-1185">Reference proteome</keyword>
<comment type="function">
    <text evidence="7">Splits dipeptides with a prolyl residue in the C-terminal position.</text>
</comment>
<feature type="binding site" evidence="7">
    <location>
        <position position="253"/>
    </location>
    <ligand>
        <name>Mn(2+)</name>
        <dbReference type="ChEBI" id="CHEBI:29035"/>
        <label>1</label>
    </ligand>
</feature>
<dbReference type="EMBL" id="FNAG01000017">
    <property type="protein sequence ID" value="SDE07567.1"/>
    <property type="molecule type" value="Genomic_DNA"/>
</dbReference>
<dbReference type="OrthoDB" id="9806388at2"/>
<comment type="similarity">
    <text evidence="7">Belongs to the peptidase M24B family. Bacterial-type prolidase subfamily.</text>
</comment>
<accession>A0A1G6ZZ77</accession>
<dbReference type="AlphaFoldDB" id="A0A1G6ZZ77"/>
<dbReference type="InterPro" id="IPR052433">
    <property type="entry name" value="X-Pro_dipept-like"/>
</dbReference>
<dbReference type="InterPro" id="IPR048819">
    <property type="entry name" value="PepQ_N"/>
</dbReference>
<feature type="domain" description="Peptidase M24" evidence="8">
    <location>
        <begin position="164"/>
        <end position="424"/>
    </location>
</feature>
<dbReference type="GO" id="GO:0004177">
    <property type="term" value="F:aminopeptidase activity"/>
    <property type="evidence" value="ECO:0007669"/>
    <property type="project" value="TreeGrafter"/>
</dbReference>
<dbReference type="SUPFAM" id="SSF55920">
    <property type="entry name" value="Creatinase/aminopeptidase"/>
    <property type="match status" value="1"/>
</dbReference>
<dbReference type="STRING" id="265719.SAMN04488509_1176"/>
<feature type="binding site" evidence="7">
    <location>
        <position position="333"/>
    </location>
    <ligand>
        <name>Mn(2+)</name>
        <dbReference type="ChEBI" id="CHEBI:29035"/>
        <label>1</label>
    </ligand>
</feature>
<keyword evidence="2 7" id="KW-0479">Metal-binding</keyword>
<feature type="binding site" evidence="7">
    <location>
        <position position="253"/>
    </location>
    <ligand>
        <name>Mn(2+)</name>
        <dbReference type="ChEBI" id="CHEBI:29035"/>
        <label>2</label>
    </ligand>
</feature>
<dbReference type="GO" id="GO:0008235">
    <property type="term" value="F:metalloexopeptidase activity"/>
    <property type="evidence" value="ECO:0007669"/>
    <property type="project" value="UniProtKB-UniRule"/>
</dbReference>
<dbReference type="Gene3D" id="3.90.230.10">
    <property type="entry name" value="Creatinase/methionine aminopeptidase superfamily"/>
    <property type="match status" value="1"/>
</dbReference>
<dbReference type="GO" id="GO:0005829">
    <property type="term" value="C:cytosol"/>
    <property type="evidence" value="ECO:0007669"/>
    <property type="project" value="TreeGrafter"/>
</dbReference>
<keyword evidence="1 7" id="KW-0645">Protease</keyword>
<organism evidence="10 11">
    <name type="scientific">Aquimonas voraii</name>
    <dbReference type="NCBI Taxonomy" id="265719"/>
    <lineage>
        <taxon>Bacteria</taxon>
        <taxon>Pseudomonadati</taxon>
        <taxon>Pseudomonadota</taxon>
        <taxon>Gammaproteobacteria</taxon>
        <taxon>Lysobacterales</taxon>
        <taxon>Lysobacteraceae</taxon>
        <taxon>Aquimonas</taxon>
    </lineage>
</organism>
<dbReference type="Pfam" id="PF21216">
    <property type="entry name" value="PepQ_N"/>
    <property type="match status" value="1"/>
</dbReference>
<dbReference type="PROSITE" id="PS00491">
    <property type="entry name" value="PROLINE_PEPTIDASE"/>
    <property type="match status" value="1"/>
</dbReference>
<dbReference type="HAMAP" id="MF_01279">
    <property type="entry name" value="X_Pro_dipeptid"/>
    <property type="match status" value="1"/>
</dbReference>
<feature type="binding site" evidence="7">
    <location>
        <position position="417"/>
    </location>
    <ligand>
        <name>Mn(2+)</name>
        <dbReference type="ChEBI" id="CHEBI:29035"/>
        <label>2</label>
    </ligand>
</feature>
<evidence type="ECO:0000256" key="4">
    <source>
        <dbReference type="ARBA" id="ARBA00022997"/>
    </source>
</evidence>
<evidence type="ECO:0000256" key="3">
    <source>
        <dbReference type="ARBA" id="ARBA00022801"/>
    </source>
</evidence>
<keyword evidence="6 7" id="KW-0464">Manganese</keyword>
<dbReference type="PANTHER" id="PTHR43226:SF8">
    <property type="entry name" value="XAA-PRO DIPEPTIDASE"/>
    <property type="match status" value="1"/>
</dbReference>
<dbReference type="GO" id="GO:0102009">
    <property type="term" value="F:proline dipeptidase activity"/>
    <property type="evidence" value="ECO:0007669"/>
    <property type="project" value="UniProtKB-EC"/>
</dbReference>
<dbReference type="InterPro" id="IPR029149">
    <property type="entry name" value="Creatin/AminoP/Spt16_N"/>
</dbReference>
<evidence type="ECO:0000256" key="5">
    <source>
        <dbReference type="ARBA" id="ARBA00023049"/>
    </source>
</evidence>
<dbReference type="InterPro" id="IPR036005">
    <property type="entry name" value="Creatinase/aminopeptidase-like"/>
</dbReference>
<dbReference type="Proteomes" id="UP000199603">
    <property type="component" value="Unassembled WGS sequence"/>
</dbReference>
<evidence type="ECO:0000256" key="6">
    <source>
        <dbReference type="ARBA" id="ARBA00023211"/>
    </source>
</evidence>
<dbReference type="InterPro" id="IPR001131">
    <property type="entry name" value="Peptidase_M24B_aminopep-P_CS"/>
</dbReference>
<name>A0A1G6ZZ77_9GAMM</name>
<dbReference type="InterPro" id="IPR022846">
    <property type="entry name" value="X_Pro_dipept"/>
</dbReference>
<evidence type="ECO:0000256" key="7">
    <source>
        <dbReference type="HAMAP-Rule" id="MF_01279"/>
    </source>
</evidence>
<comment type="catalytic activity">
    <reaction evidence="7">
        <text>Xaa-L-Pro dipeptide + H2O = an L-alpha-amino acid + L-proline</text>
        <dbReference type="Rhea" id="RHEA:76407"/>
        <dbReference type="ChEBI" id="CHEBI:15377"/>
        <dbReference type="ChEBI" id="CHEBI:59869"/>
        <dbReference type="ChEBI" id="CHEBI:60039"/>
        <dbReference type="ChEBI" id="CHEBI:195196"/>
        <dbReference type="EC" id="3.4.13.9"/>
    </reaction>
</comment>
<keyword evidence="3 7" id="KW-0378">Hydrolase</keyword>
<comment type="cofactor">
    <cofactor evidence="7">
        <name>Mn(2+)</name>
        <dbReference type="ChEBI" id="CHEBI:29035"/>
    </cofactor>
    <text evidence="7">Binds 2 manganese ions per subunit.</text>
</comment>
<sequence>MSADLATLHRAHVDTLMQRTAAALARVGREHLLVAAGSTRYEFLDDRPYPFRVNPHFKAWLPLDEHPDCWLLITPGHKPHLFYFQPDDFWHKPPADPAGYWTEQCTISILRDTGELPGLLPPAARCAIVGEPEAAVGDYVPDNPAALIDHLHFHRAYKTPYELELMRIASRRAVRGHRAAEAAFRAGASEHGVHQAYLAATGHSDLDLPYGNIVCLNQNAAILHYQHRETVAPAEHRSLLIDAGASCSGYAADITRTYSAKQGDFAALLAGVDRVQQALVDGVRPGRDYRELHLDCHRQLGALLIEAGLIRCGLDEALALGLTSTFFPHGLGHLIGLQVHDVAGFAASEEGGRIERPEGHPFLRLTRVLGPGMAVTIEPGLYFIDSLLARLRAADTGRHIDWTRVDALAPYGGIRIEDDVVCTEGAPENLSRDAFAA</sequence>
<dbReference type="RefSeq" id="WP_091245554.1">
    <property type="nucleotide sequence ID" value="NZ_FNAG01000017.1"/>
</dbReference>
<evidence type="ECO:0000313" key="11">
    <source>
        <dbReference type="Proteomes" id="UP000199603"/>
    </source>
</evidence>
<feature type="binding site" evidence="7">
    <location>
        <position position="417"/>
    </location>
    <ligand>
        <name>Mn(2+)</name>
        <dbReference type="ChEBI" id="CHEBI:29035"/>
        <label>1</label>
    </ligand>
</feature>
<evidence type="ECO:0000256" key="1">
    <source>
        <dbReference type="ARBA" id="ARBA00022670"/>
    </source>
</evidence>
<evidence type="ECO:0000259" key="8">
    <source>
        <dbReference type="Pfam" id="PF00557"/>
    </source>
</evidence>
<evidence type="ECO:0000256" key="2">
    <source>
        <dbReference type="ARBA" id="ARBA00022723"/>
    </source>
</evidence>
<dbReference type="NCBIfam" id="NF010133">
    <property type="entry name" value="PRK13607.1"/>
    <property type="match status" value="1"/>
</dbReference>
<dbReference type="GO" id="GO:0046872">
    <property type="term" value="F:metal ion binding"/>
    <property type="evidence" value="ECO:0007669"/>
    <property type="project" value="UniProtKB-KW"/>
</dbReference>
<reference evidence="10 11" key="1">
    <citation type="submission" date="2016-10" db="EMBL/GenBank/DDBJ databases">
        <authorList>
            <person name="de Groot N.N."/>
        </authorList>
    </citation>
    <scope>NUCLEOTIDE SEQUENCE [LARGE SCALE GENOMIC DNA]</scope>
    <source>
        <strain evidence="10 11">DSM 16957</strain>
    </source>
</reference>
<dbReference type="GO" id="GO:0006508">
    <property type="term" value="P:proteolysis"/>
    <property type="evidence" value="ECO:0007669"/>
    <property type="project" value="UniProtKB-KW"/>
</dbReference>
<evidence type="ECO:0000259" key="9">
    <source>
        <dbReference type="Pfam" id="PF21216"/>
    </source>
</evidence>
<dbReference type="Pfam" id="PF00557">
    <property type="entry name" value="Peptidase_M24"/>
    <property type="match status" value="1"/>
</dbReference>
<feature type="binding site" evidence="7">
    <location>
        <position position="378"/>
    </location>
    <ligand>
        <name>Mn(2+)</name>
        <dbReference type="ChEBI" id="CHEBI:29035"/>
        <label>1</label>
    </ligand>
</feature>
<dbReference type="GO" id="GO:0016795">
    <property type="term" value="F:phosphoric triester hydrolase activity"/>
    <property type="evidence" value="ECO:0007669"/>
    <property type="project" value="InterPro"/>
</dbReference>
<dbReference type="EC" id="3.4.13.9" evidence="7"/>
<dbReference type="InterPro" id="IPR000994">
    <property type="entry name" value="Pept_M24"/>
</dbReference>
<keyword evidence="5 7" id="KW-0482">Metalloprotease</keyword>
<protein>
    <recommendedName>
        <fullName evidence="7">Xaa-Pro dipeptidase</fullName>
        <shortName evidence="7">X-Pro dipeptidase</shortName>
        <ecNumber evidence="7">3.4.13.9</ecNumber>
    </recommendedName>
    <alternativeName>
        <fullName evidence="7">Imidodipeptidase</fullName>
    </alternativeName>
    <alternativeName>
        <fullName evidence="7">Proline dipeptidase</fullName>
        <shortName evidence="7">Prolidase</shortName>
    </alternativeName>
</protein>
<proteinExistence type="inferred from homology"/>
<evidence type="ECO:0000313" key="10">
    <source>
        <dbReference type="EMBL" id="SDE07567.1"/>
    </source>
</evidence>